<dbReference type="Proteomes" id="UP000195442">
    <property type="component" value="Unassembled WGS sequence"/>
</dbReference>
<gene>
    <name evidence="1" type="ORF">CRENPOLYSF2_160016</name>
</gene>
<evidence type="ECO:0000313" key="2">
    <source>
        <dbReference type="Proteomes" id="UP000195442"/>
    </source>
</evidence>
<proteinExistence type="predicted"/>
<accession>A0A1R4H267</accession>
<dbReference type="AlphaFoldDB" id="A0A1R4H267"/>
<reference evidence="2" key="1">
    <citation type="submission" date="2017-02" db="EMBL/GenBank/DDBJ databases">
        <authorList>
            <person name="Daims H."/>
        </authorList>
    </citation>
    <scope>NUCLEOTIDE SEQUENCE [LARGE SCALE GENOMIC DNA]</scope>
</reference>
<name>A0A1R4H267_9GAMM</name>
<protein>
    <submittedName>
        <fullName evidence="1">Uncharacterized protein</fullName>
    </submittedName>
</protein>
<evidence type="ECO:0000313" key="1">
    <source>
        <dbReference type="EMBL" id="SJM90337.1"/>
    </source>
</evidence>
<dbReference type="EMBL" id="FUKJ01000068">
    <property type="protein sequence ID" value="SJM90337.1"/>
    <property type="molecule type" value="Genomic_DNA"/>
</dbReference>
<keyword evidence="2" id="KW-1185">Reference proteome</keyword>
<sequence>MLHFKKFGVSVKQKAKRLDRWLLNPCGFNHYRITDRQFTALIVYGILAEIDFIVPFS</sequence>
<organism evidence="1 2">
    <name type="scientific">Crenothrix polyspora</name>
    <dbReference type="NCBI Taxonomy" id="360316"/>
    <lineage>
        <taxon>Bacteria</taxon>
        <taxon>Pseudomonadati</taxon>
        <taxon>Pseudomonadota</taxon>
        <taxon>Gammaproteobacteria</taxon>
        <taxon>Methylococcales</taxon>
        <taxon>Crenotrichaceae</taxon>
        <taxon>Crenothrix</taxon>
    </lineage>
</organism>